<gene>
    <name evidence="1" type="ORF">BGT96224V2_LOCUS162</name>
</gene>
<dbReference type="AlphaFoldDB" id="A0A381KZ97"/>
<evidence type="ECO:0000313" key="1">
    <source>
        <dbReference type="EMBL" id="SUZ06998.1"/>
    </source>
</evidence>
<name>A0A381KZ97_BLUGR</name>
<accession>A0A381KZ97</accession>
<sequence length="68" mass="7524">PIHHAAHHCRVWSHSLGPITPLYKPSWVPLLIHLNTSLPISLPCEVFSIVRSFLSSPSRSPPSSSSPY</sequence>
<organism evidence="1">
    <name type="scientific">Blumeria graminis f. sp. tritici 96224</name>
    <dbReference type="NCBI Taxonomy" id="1268274"/>
    <lineage>
        <taxon>Eukaryota</taxon>
        <taxon>Fungi</taxon>
        <taxon>Dikarya</taxon>
        <taxon>Ascomycota</taxon>
        <taxon>Pezizomycotina</taxon>
        <taxon>Leotiomycetes</taxon>
        <taxon>Erysiphales</taxon>
        <taxon>Erysiphaceae</taxon>
        <taxon>Blumeria</taxon>
    </lineage>
</organism>
<feature type="non-terminal residue" evidence="1">
    <location>
        <position position="1"/>
    </location>
</feature>
<protein>
    <submittedName>
        <fullName evidence="1">Bgt-20058</fullName>
    </submittedName>
</protein>
<proteinExistence type="predicted"/>
<reference evidence="1" key="1">
    <citation type="submission" date="2018-07" db="EMBL/GenBank/DDBJ databases">
        <authorList>
            <person name="Quirk P.G."/>
            <person name="Krulwich T.A."/>
        </authorList>
    </citation>
    <scope>NUCLEOTIDE SEQUENCE</scope>
    <source>
        <strain evidence="1">96224</strain>
    </source>
</reference>
<dbReference type="EMBL" id="UIGY01000001">
    <property type="protein sequence ID" value="SUZ06998.1"/>
    <property type="molecule type" value="Genomic_DNA"/>
</dbReference>